<evidence type="ECO:0000313" key="2">
    <source>
        <dbReference type="Proteomes" id="UP001385499"/>
    </source>
</evidence>
<accession>A0ABU8TT48</accession>
<proteinExistence type="predicted"/>
<comment type="caution">
    <text evidence="1">The sequence shown here is derived from an EMBL/GenBank/DDBJ whole genome shotgun (WGS) entry which is preliminary data.</text>
</comment>
<evidence type="ECO:0000313" key="1">
    <source>
        <dbReference type="EMBL" id="MEJ8476881.1"/>
    </source>
</evidence>
<dbReference type="Proteomes" id="UP001385499">
    <property type="component" value="Unassembled WGS sequence"/>
</dbReference>
<reference evidence="1 2" key="1">
    <citation type="submission" date="2024-02" db="EMBL/GenBank/DDBJ databases">
        <title>Roseibium algae sp. nov., isolated from marine alga (Grateloupia sp.), showing potential in myo-inositol conversion.</title>
        <authorList>
            <person name="Wang Y."/>
        </authorList>
    </citation>
    <scope>NUCLEOTIDE SEQUENCE [LARGE SCALE GENOMIC DNA]</scope>
    <source>
        <strain evidence="1 2">H3510</strain>
    </source>
</reference>
<gene>
    <name evidence="1" type="ORF">V6575_22630</name>
</gene>
<protein>
    <submittedName>
        <fullName evidence="1">Uncharacterized protein</fullName>
    </submittedName>
</protein>
<name>A0ABU8TT48_9HYPH</name>
<keyword evidence="2" id="KW-1185">Reference proteome</keyword>
<organism evidence="1 2">
    <name type="scientific">Roseibium algae</name>
    <dbReference type="NCBI Taxonomy" id="3123038"/>
    <lineage>
        <taxon>Bacteria</taxon>
        <taxon>Pseudomonadati</taxon>
        <taxon>Pseudomonadota</taxon>
        <taxon>Alphaproteobacteria</taxon>
        <taxon>Hyphomicrobiales</taxon>
        <taxon>Stappiaceae</taxon>
        <taxon>Roseibium</taxon>
    </lineage>
</organism>
<sequence length="56" mass="5761">MLISILAFPGGLGWPQVIECAASAALDLDIADNGVLSSLEQQSVAAAASNILHWNP</sequence>
<dbReference type="EMBL" id="JBAKIA010000031">
    <property type="protein sequence ID" value="MEJ8476881.1"/>
    <property type="molecule type" value="Genomic_DNA"/>
</dbReference>